<comment type="caution">
    <text evidence="2">The sequence shown here is derived from an EMBL/GenBank/DDBJ whole genome shotgun (WGS) entry which is preliminary data.</text>
</comment>
<feature type="transmembrane region" description="Helical" evidence="1">
    <location>
        <begin position="79"/>
        <end position="97"/>
    </location>
</feature>
<dbReference type="InterPro" id="IPR010865">
    <property type="entry name" value="DUF1499"/>
</dbReference>
<evidence type="ECO:0000256" key="1">
    <source>
        <dbReference type="SAM" id="Phobius"/>
    </source>
</evidence>
<dbReference type="Proteomes" id="UP000531231">
    <property type="component" value="Unassembled WGS sequence"/>
</dbReference>
<organism evidence="2 3">
    <name type="scientific">Pseudochrobactrum saccharolyticum</name>
    <dbReference type="NCBI Taxonomy" id="354352"/>
    <lineage>
        <taxon>Bacteria</taxon>
        <taxon>Pseudomonadati</taxon>
        <taxon>Pseudomonadota</taxon>
        <taxon>Alphaproteobacteria</taxon>
        <taxon>Hyphomicrobiales</taxon>
        <taxon>Brucellaceae</taxon>
        <taxon>Pseudochrobactrum</taxon>
    </lineage>
</organism>
<evidence type="ECO:0000313" key="3">
    <source>
        <dbReference type="Proteomes" id="UP000531231"/>
    </source>
</evidence>
<dbReference type="EMBL" id="JACHIL010000001">
    <property type="protein sequence ID" value="MBB5089594.1"/>
    <property type="molecule type" value="Genomic_DNA"/>
</dbReference>
<keyword evidence="1" id="KW-1133">Transmembrane helix</keyword>
<dbReference type="AlphaFoldDB" id="A0A7W8EMW4"/>
<keyword evidence="3" id="KW-1185">Reference proteome</keyword>
<feature type="transmembrane region" description="Helical" evidence="1">
    <location>
        <begin position="39"/>
        <end position="58"/>
    </location>
</feature>
<gene>
    <name evidence="2" type="ORF">HNQ68_000106</name>
</gene>
<dbReference type="Pfam" id="PF07386">
    <property type="entry name" value="DUF1499"/>
    <property type="match status" value="1"/>
</dbReference>
<protein>
    <submittedName>
        <fullName evidence="2">Uncharacterized protein (DUF1499 family)</fullName>
    </submittedName>
</protein>
<evidence type="ECO:0000313" key="2">
    <source>
        <dbReference type="EMBL" id="MBB5089594.1"/>
    </source>
</evidence>
<name>A0A7W8EMW4_9HYPH</name>
<keyword evidence="1" id="KW-0472">Membrane</keyword>
<keyword evidence="1" id="KW-0812">Transmembrane</keyword>
<sequence length="282" mass="30783">MRRRSSRSAKYAPACAFAGLGLLIAAVTAHRFSLIQQPDLVFIVALAVFFALLALLLSAKSFYNLWRSGDAGGRRAMRACFIALITLIPPALVLGQISGTPRIHDVSTDLENSVQFNTVMSNEQDLLQDHKPDFRVQLLQKLGLGDLTVQNSLGTDAMPDMLQQISAYPEVSGRQYDSAQDHVLKAVLKVLKEQGFAVTATSGTAGEDMDVSVEATAKTFILGLHSDVVVRLRDEAEQTTVDMRSVSRYGRYDMGFNAGLIGTFFNALDLEMRNAVPDAPEE</sequence>
<reference evidence="2 3" key="1">
    <citation type="submission" date="2020-08" db="EMBL/GenBank/DDBJ databases">
        <title>Genomic Encyclopedia of Type Strains, Phase IV (KMG-IV): sequencing the most valuable type-strain genomes for metagenomic binning, comparative biology and taxonomic classification.</title>
        <authorList>
            <person name="Goeker M."/>
        </authorList>
    </citation>
    <scope>NUCLEOTIDE SEQUENCE [LARGE SCALE GENOMIC DNA]</scope>
    <source>
        <strain evidence="2 3">DSM 25620</strain>
    </source>
</reference>
<proteinExistence type="predicted"/>
<dbReference type="RefSeq" id="WP_170265202.1">
    <property type="nucleotide sequence ID" value="NZ_JACHIL010000001.1"/>
</dbReference>
<accession>A0A7W8EMW4</accession>